<dbReference type="InterPro" id="IPR003663">
    <property type="entry name" value="Sugar/inositol_transpt"/>
</dbReference>
<feature type="transmembrane region" description="Helical" evidence="8">
    <location>
        <begin position="343"/>
        <end position="365"/>
    </location>
</feature>
<dbReference type="PANTHER" id="PTHR48022">
    <property type="entry name" value="PLASTIDIC GLUCOSE TRANSPORTER 4"/>
    <property type="match status" value="1"/>
</dbReference>
<evidence type="ECO:0000256" key="2">
    <source>
        <dbReference type="ARBA" id="ARBA00010992"/>
    </source>
</evidence>
<evidence type="ECO:0000256" key="6">
    <source>
        <dbReference type="ARBA" id="ARBA00023136"/>
    </source>
</evidence>
<feature type="transmembrane region" description="Helical" evidence="8">
    <location>
        <begin position="277"/>
        <end position="303"/>
    </location>
</feature>
<dbReference type="GO" id="GO:0005351">
    <property type="term" value="F:carbohydrate:proton symporter activity"/>
    <property type="evidence" value="ECO:0007669"/>
    <property type="project" value="TreeGrafter"/>
</dbReference>
<dbReference type="EMBL" id="CP099421">
    <property type="protein sequence ID" value="USW51874.1"/>
    <property type="molecule type" value="Genomic_DNA"/>
</dbReference>
<dbReference type="PROSITE" id="PS51257">
    <property type="entry name" value="PROKAR_LIPOPROTEIN"/>
    <property type="match status" value="1"/>
</dbReference>
<evidence type="ECO:0000256" key="5">
    <source>
        <dbReference type="ARBA" id="ARBA00022989"/>
    </source>
</evidence>
<protein>
    <submittedName>
        <fullName evidence="10">Major facilitator, sugar transporter, major facilitator superfamily</fullName>
    </submittedName>
</protein>
<dbReference type="PROSITE" id="PS00216">
    <property type="entry name" value="SUGAR_TRANSPORT_1"/>
    <property type="match status" value="1"/>
</dbReference>
<feature type="transmembrane region" description="Helical" evidence="8">
    <location>
        <begin position="412"/>
        <end position="434"/>
    </location>
</feature>
<evidence type="ECO:0000313" key="11">
    <source>
        <dbReference type="Proteomes" id="UP001056384"/>
    </source>
</evidence>
<feature type="transmembrane region" description="Helical" evidence="8">
    <location>
        <begin position="315"/>
        <end position="336"/>
    </location>
</feature>
<evidence type="ECO:0000259" key="9">
    <source>
        <dbReference type="PROSITE" id="PS50850"/>
    </source>
</evidence>
<evidence type="ECO:0000313" key="10">
    <source>
        <dbReference type="EMBL" id="USW51874.1"/>
    </source>
</evidence>
<evidence type="ECO:0000256" key="7">
    <source>
        <dbReference type="RuleBase" id="RU003346"/>
    </source>
</evidence>
<dbReference type="PROSITE" id="PS50850">
    <property type="entry name" value="MFS"/>
    <property type="match status" value="1"/>
</dbReference>
<feature type="transmembrane region" description="Helical" evidence="8">
    <location>
        <begin position="91"/>
        <end position="110"/>
    </location>
</feature>
<evidence type="ECO:0000256" key="3">
    <source>
        <dbReference type="ARBA" id="ARBA00022448"/>
    </source>
</evidence>
<dbReference type="PROSITE" id="PS00217">
    <property type="entry name" value="SUGAR_TRANSPORT_2"/>
    <property type="match status" value="1"/>
</dbReference>
<dbReference type="PRINTS" id="PR00171">
    <property type="entry name" value="SUGRTRNSPORT"/>
</dbReference>
<dbReference type="OrthoDB" id="6612291at2759"/>
<keyword evidence="11" id="KW-1185">Reference proteome</keyword>
<comment type="similarity">
    <text evidence="2 7">Belongs to the major facilitator superfamily. Sugar transporter (TC 2.A.1.1) family.</text>
</comment>
<dbReference type="NCBIfam" id="TIGR00879">
    <property type="entry name" value="SP"/>
    <property type="match status" value="1"/>
</dbReference>
<feature type="domain" description="Major facilitator superfamily (MFS) profile" evidence="9">
    <location>
        <begin position="13"/>
        <end position="465"/>
    </location>
</feature>
<dbReference type="Gene3D" id="1.20.1250.20">
    <property type="entry name" value="MFS general substrate transporter like domains"/>
    <property type="match status" value="1"/>
</dbReference>
<proteinExistence type="inferred from homology"/>
<name>A0A9Q9AM72_9PEZI</name>
<feature type="transmembrane region" description="Helical" evidence="8">
    <location>
        <begin position="116"/>
        <end position="136"/>
    </location>
</feature>
<dbReference type="Pfam" id="PF00083">
    <property type="entry name" value="Sugar_tr"/>
    <property type="match status" value="1"/>
</dbReference>
<dbReference type="FunFam" id="1.20.1250.20:FF:000134">
    <property type="entry name" value="MFS sugar transporter protein"/>
    <property type="match status" value="1"/>
</dbReference>
<dbReference type="InterPro" id="IPR036259">
    <property type="entry name" value="MFS_trans_sf"/>
</dbReference>
<dbReference type="SUPFAM" id="SSF103473">
    <property type="entry name" value="MFS general substrate transporter"/>
    <property type="match status" value="1"/>
</dbReference>
<evidence type="ECO:0000256" key="8">
    <source>
        <dbReference type="SAM" id="Phobius"/>
    </source>
</evidence>
<keyword evidence="3 7" id="KW-0813">Transport</keyword>
<dbReference type="InterPro" id="IPR050360">
    <property type="entry name" value="MFS_Sugar_Transporters"/>
</dbReference>
<comment type="subcellular location">
    <subcellularLocation>
        <location evidence="1">Membrane</location>
        <topology evidence="1">Multi-pass membrane protein</topology>
    </subcellularLocation>
</comment>
<keyword evidence="5 8" id="KW-1133">Transmembrane helix</keyword>
<dbReference type="PANTHER" id="PTHR48022:SF38">
    <property type="entry name" value="MAJOR FACILITATOR SUPERFAMILY (MFS) PROFILE DOMAIN-CONTAINING PROTEIN-RELATED"/>
    <property type="match status" value="1"/>
</dbReference>
<sequence length="528" mass="57879">MGRYIPNTFNLLVVIYVALGSTACSYGLAILGSTIGQPSFYKSLNLAAQGEPGYDRTASLFGAFNGVSSAGACLGALFNSWSADALSRKHTIQLGAAVLSIGAALCAASVNVGMFIFARLFAGFGIGILVTCIPMYQAEVSTPETRGFMVSMHGIMFAVGYGLSSWIGYGVYFISASGSDSTFPWRFPLAFQAAPALLLLAGSYWLPYSPRWLMQKGRFEEAEAVLKRLHSHKGDTLHEQAIKEFYQMKKQLEQDRAIKAKVGSFELFKTASNRKRAAICAAMMWFNMFTGVLIIANYAVIIFADLGLSGSLPLLLLALWVTASFPGNVITALYVDRWGRRKFMLVGAIGITTSLLLETILQALYTGTDNVAGQRAAIFFIFFFIVFWSSCFDATQYLYMAEIFPTDVRGQGTAWGMFNQFAAQIIIVVAGPIALNDIGWKFFLVLLIPTAFYIPVIYFFFPETMNRSLEDINAEFGDSVAVHYFGATEAEQKEYAKAIEIEEITGPGHSSVIEKGDSVQQIETTRRA</sequence>
<gene>
    <name evidence="10" type="ORF">Slin15195_G051930</name>
</gene>
<organism evidence="10 11">
    <name type="scientific">Septoria linicola</name>
    <dbReference type="NCBI Taxonomy" id="215465"/>
    <lineage>
        <taxon>Eukaryota</taxon>
        <taxon>Fungi</taxon>
        <taxon>Dikarya</taxon>
        <taxon>Ascomycota</taxon>
        <taxon>Pezizomycotina</taxon>
        <taxon>Dothideomycetes</taxon>
        <taxon>Dothideomycetidae</taxon>
        <taxon>Mycosphaerellales</taxon>
        <taxon>Mycosphaerellaceae</taxon>
        <taxon>Septoria</taxon>
    </lineage>
</organism>
<feature type="transmembrane region" description="Helical" evidence="8">
    <location>
        <begin position="12"/>
        <end position="37"/>
    </location>
</feature>
<evidence type="ECO:0000256" key="1">
    <source>
        <dbReference type="ARBA" id="ARBA00004141"/>
    </source>
</evidence>
<feature type="transmembrane region" description="Helical" evidence="8">
    <location>
        <begin position="148"/>
        <end position="169"/>
    </location>
</feature>
<keyword evidence="10" id="KW-0762">Sugar transport</keyword>
<dbReference type="InterPro" id="IPR020846">
    <property type="entry name" value="MFS_dom"/>
</dbReference>
<reference evidence="10" key="1">
    <citation type="submission" date="2022-06" db="EMBL/GenBank/DDBJ databases">
        <title>Complete genome sequences of two strains of the flax pathogen Septoria linicola.</title>
        <authorList>
            <person name="Lapalu N."/>
            <person name="Simon A."/>
            <person name="Demenou B."/>
            <person name="Paumier D."/>
            <person name="Guillot M.-P."/>
            <person name="Gout L."/>
            <person name="Valade R."/>
        </authorList>
    </citation>
    <scope>NUCLEOTIDE SEQUENCE</scope>
    <source>
        <strain evidence="10">SE15195</strain>
    </source>
</reference>
<dbReference type="InterPro" id="IPR005829">
    <property type="entry name" value="Sugar_transporter_CS"/>
</dbReference>
<dbReference type="Proteomes" id="UP001056384">
    <property type="component" value="Chromosome 4"/>
</dbReference>
<feature type="transmembrane region" description="Helical" evidence="8">
    <location>
        <begin position="377"/>
        <end position="400"/>
    </location>
</feature>
<accession>A0A9Q9AM72</accession>
<feature type="transmembrane region" description="Helical" evidence="8">
    <location>
        <begin position="189"/>
        <end position="208"/>
    </location>
</feature>
<evidence type="ECO:0000256" key="4">
    <source>
        <dbReference type="ARBA" id="ARBA00022692"/>
    </source>
</evidence>
<keyword evidence="4 8" id="KW-0812">Transmembrane</keyword>
<feature type="transmembrane region" description="Helical" evidence="8">
    <location>
        <begin position="57"/>
        <end position="79"/>
    </location>
</feature>
<feature type="transmembrane region" description="Helical" evidence="8">
    <location>
        <begin position="440"/>
        <end position="461"/>
    </location>
</feature>
<dbReference type="GO" id="GO:0016020">
    <property type="term" value="C:membrane"/>
    <property type="evidence" value="ECO:0007669"/>
    <property type="project" value="UniProtKB-SubCell"/>
</dbReference>
<dbReference type="AlphaFoldDB" id="A0A9Q9AM72"/>
<dbReference type="InterPro" id="IPR005828">
    <property type="entry name" value="MFS_sugar_transport-like"/>
</dbReference>
<keyword evidence="6 8" id="KW-0472">Membrane</keyword>